<accession>A0AAN7WKS8</accession>
<evidence type="ECO:0000313" key="3">
    <source>
        <dbReference type="Proteomes" id="UP001306508"/>
    </source>
</evidence>
<keyword evidence="3" id="KW-1185">Reference proteome</keyword>
<keyword evidence="1" id="KW-0812">Transmembrane</keyword>
<proteinExistence type="predicted"/>
<dbReference type="EMBL" id="JAWIZZ010000053">
    <property type="protein sequence ID" value="KAK5778233.1"/>
    <property type="molecule type" value="Genomic_DNA"/>
</dbReference>
<organism evidence="2 3">
    <name type="scientific">Arxiozyma heterogenica</name>
    <dbReference type="NCBI Taxonomy" id="278026"/>
    <lineage>
        <taxon>Eukaryota</taxon>
        <taxon>Fungi</taxon>
        <taxon>Dikarya</taxon>
        <taxon>Ascomycota</taxon>
        <taxon>Saccharomycotina</taxon>
        <taxon>Saccharomycetes</taxon>
        <taxon>Saccharomycetales</taxon>
        <taxon>Saccharomycetaceae</taxon>
        <taxon>Arxiozyma</taxon>
    </lineage>
</organism>
<protein>
    <submittedName>
        <fullName evidence="2">Uncharacterized protein</fullName>
    </submittedName>
</protein>
<dbReference type="AlphaFoldDB" id="A0AAN7WKS8"/>
<keyword evidence="1" id="KW-1133">Transmembrane helix</keyword>
<dbReference type="Proteomes" id="UP001306508">
    <property type="component" value="Unassembled WGS sequence"/>
</dbReference>
<comment type="caution">
    <text evidence="2">The sequence shown here is derived from an EMBL/GenBank/DDBJ whole genome shotgun (WGS) entry which is preliminary data.</text>
</comment>
<evidence type="ECO:0000313" key="2">
    <source>
        <dbReference type="EMBL" id="KAK5778233.1"/>
    </source>
</evidence>
<sequence length="265" mass="30434">MVTTSSLFSILNELVSKTAPQWLYTYKPKPWLRIGSLGLSTVLVVYGVTFADMTWLSAKKRYEWATEEERLDWKYWIKTYGPLGLTFLPFTLSLGTLWTFSRVVTKIELVSKHSNVNSNVPMFRVVRLSAVMGKPKENLININHLVKSKNSRIFTGNGDQGIEDRGTFCFYLMNTAAGVKFWDKHYIISRSGKIWKSDGKLLESLFNDGPGTVSSSKSKNRPRHSILQEIIQLNQEKNKNKHSFHIKSIKQKNIIKDIILNTEKK</sequence>
<feature type="transmembrane region" description="Helical" evidence="1">
    <location>
        <begin position="80"/>
        <end position="100"/>
    </location>
</feature>
<name>A0AAN7WKS8_9SACH</name>
<keyword evidence="1" id="KW-0472">Membrane</keyword>
<feature type="transmembrane region" description="Helical" evidence="1">
    <location>
        <begin position="31"/>
        <end position="51"/>
    </location>
</feature>
<gene>
    <name evidence="2" type="ORF">RI543_003892</name>
</gene>
<evidence type="ECO:0000256" key="1">
    <source>
        <dbReference type="SAM" id="Phobius"/>
    </source>
</evidence>
<reference evidence="3" key="1">
    <citation type="submission" date="2023-07" db="EMBL/GenBank/DDBJ databases">
        <title>A draft genome of Kazachstania heterogenica Y-27499.</title>
        <authorList>
            <person name="Donic C."/>
            <person name="Kralova J.S."/>
            <person name="Fidel L."/>
            <person name="Ben-Dor S."/>
            <person name="Jung S."/>
        </authorList>
    </citation>
    <scope>NUCLEOTIDE SEQUENCE [LARGE SCALE GENOMIC DNA]</scope>
    <source>
        <strain evidence="3">Y27499</strain>
    </source>
</reference>